<protein>
    <submittedName>
        <fullName evidence="3">Reverse transcriptase domain-containing protein</fullName>
    </submittedName>
</protein>
<evidence type="ECO:0000256" key="1">
    <source>
        <dbReference type="SAM" id="MobiDB-lite"/>
    </source>
</evidence>
<gene>
    <name evidence="3" type="ORF">Tco_0873741</name>
</gene>
<dbReference type="InterPro" id="IPR036397">
    <property type="entry name" value="RNaseH_sf"/>
</dbReference>
<feature type="region of interest" description="Disordered" evidence="1">
    <location>
        <begin position="20"/>
        <end position="39"/>
    </location>
</feature>
<dbReference type="GO" id="GO:0003964">
    <property type="term" value="F:RNA-directed DNA polymerase activity"/>
    <property type="evidence" value="ECO:0007669"/>
    <property type="project" value="UniProtKB-KW"/>
</dbReference>
<sequence length="600" mass="67319">MPRECLKIIESKSKVRQPRNKAVVAKMSTSSSTQAVSSDVAELKDMVRALILDRKNQTPASAPVKAVEQSCAAAANFSQGPNSGYRPPMVSNQIRPPGFPPVQNPHANSQNNFNRGNNFNQNRGNNFKPRHDPPANTGSTEDSSPVVQIQSRNPNPEPMLHLGNPTPYFEPIVSTASPNLTPFGDSDFLLFEEADSFLALEDDPTSSEVDPTYQDPEGDILLLEAILNNKTVESSVDEPPEVELKELPPHLEYAFLEGDDKLPVIIAKDLKDEEKAALLKVLKSHKRAIAWKLSDIKGVNPELSMILLGPPFFKREQYILVAVDYLSKWVEAKALPTNDARVVCKFLKTLFSRFGAPRAIISDRGTHFCNDQFSKVMLKYGVTHRLSTAYHPQTSGQVEVSNRGLKRILERTVGENHASWSDKLDDALWAFRTAYKTPIGCTSYKLVYGKACHLPIELEHKAYWALKHTNFDVQTAGDHRKVQLNELNELRDQAYENSLIYKEKTKRIHDAKIKNRVFNVGDRVLLFNSRLKIFSGKLKSRWSGDKPKIPIVQVFPYGTVELSQNSGPNFKVNGHRIKHYFGGDIPTEVVPDLQTFPKDN</sequence>
<dbReference type="Pfam" id="PF00665">
    <property type="entry name" value="rve"/>
    <property type="match status" value="1"/>
</dbReference>
<evidence type="ECO:0000259" key="2">
    <source>
        <dbReference type="PROSITE" id="PS50994"/>
    </source>
</evidence>
<reference evidence="3" key="1">
    <citation type="journal article" date="2022" name="Int. J. Mol. Sci.">
        <title>Draft Genome of Tanacetum Coccineum: Genomic Comparison of Closely Related Tanacetum-Family Plants.</title>
        <authorList>
            <person name="Yamashiro T."/>
            <person name="Shiraishi A."/>
            <person name="Nakayama K."/>
            <person name="Satake H."/>
        </authorList>
    </citation>
    <scope>NUCLEOTIDE SEQUENCE</scope>
</reference>
<keyword evidence="4" id="KW-1185">Reference proteome</keyword>
<feature type="compositionally biased region" description="Low complexity" evidence="1">
    <location>
        <begin position="110"/>
        <end position="126"/>
    </location>
</feature>
<evidence type="ECO:0000313" key="4">
    <source>
        <dbReference type="Proteomes" id="UP001151760"/>
    </source>
</evidence>
<dbReference type="SUPFAM" id="SSF53098">
    <property type="entry name" value="Ribonuclease H-like"/>
    <property type="match status" value="1"/>
</dbReference>
<dbReference type="PANTHER" id="PTHR47266">
    <property type="entry name" value="ENDONUCLEASE-RELATED"/>
    <property type="match status" value="1"/>
</dbReference>
<comment type="caution">
    <text evidence="3">The sequence shown here is derived from an EMBL/GenBank/DDBJ whole genome shotgun (WGS) entry which is preliminary data.</text>
</comment>
<dbReference type="InterPro" id="IPR012337">
    <property type="entry name" value="RNaseH-like_sf"/>
</dbReference>
<keyword evidence="3" id="KW-0808">Transferase</keyword>
<dbReference type="PROSITE" id="PS50994">
    <property type="entry name" value="INTEGRASE"/>
    <property type="match status" value="1"/>
</dbReference>
<reference evidence="3" key="2">
    <citation type="submission" date="2022-01" db="EMBL/GenBank/DDBJ databases">
        <authorList>
            <person name="Yamashiro T."/>
            <person name="Shiraishi A."/>
            <person name="Satake H."/>
            <person name="Nakayama K."/>
        </authorList>
    </citation>
    <scope>NUCLEOTIDE SEQUENCE</scope>
</reference>
<evidence type="ECO:0000313" key="3">
    <source>
        <dbReference type="EMBL" id="GJT15035.1"/>
    </source>
</evidence>
<dbReference type="InterPro" id="IPR001584">
    <property type="entry name" value="Integrase_cat-core"/>
</dbReference>
<dbReference type="Proteomes" id="UP001151760">
    <property type="component" value="Unassembled WGS sequence"/>
</dbReference>
<keyword evidence="3" id="KW-0548">Nucleotidyltransferase</keyword>
<keyword evidence="3" id="KW-0695">RNA-directed DNA polymerase</keyword>
<feature type="domain" description="Integrase catalytic" evidence="2">
    <location>
        <begin position="297"/>
        <end position="463"/>
    </location>
</feature>
<feature type="compositionally biased region" description="Polar residues" evidence="1">
    <location>
        <begin position="136"/>
        <end position="154"/>
    </location>
</feature>
<accession>A0ABQ5BJR3</accession>
<dbReference type="InterPro" id="IPR052160">
    <property type="entry name" value="Gypsy_RT_Integrase-like"/>
</dbReference>
<feature type="compositionally biased region" description="Low complexity" evidence="1">
    <location>
        <begin position="28"/>
        <end position="39"/>
    </location>
</feature>
<organism evidence="3 4">
    <name type="scientific">Tanacetum coccineum</name>
    <dbReference type="NCBI Taxonomy" id="301880"/>
    <lineage>
        <taxon>Eukaryota</taxon>
        <taxon>Viridiplantae</taxon>
        <taxon>Streptophyta</taxon>
        <taxon>Embryophyta</taxon>
        <taxon>Tracheophyta</taxon>
        <taxon>Spermatophyta</taxon>
        <taxon>Magnoliopsida</taxon>
        <taxon>eudicotyledons</taxon>
        <taxon>Gunneridae</taxon>
        <taxon>Pentapetalae</taxon>
        <taxon>asterids</taxon>
        <taxon>campanulids</taxon>
        <taxon>Asterales</taxon>
        <taxon>Asteraceae</taxon>
        <taxon>Asteroideae</taxon>
        <taxon>Anthemideae</taxon>
        <taxon>Anthemidinae</taxon>
        <taxon>Tanacetum</taxon>
    </lineage>
</organism>
<feature type="region of interest" description="Disordered" evidence="1">
    <location>
        <begin position="97"/>
        <end position="160"/>
    </location>
</feature>
<dbReference type="Gene3D" id="3.30.420.10">
    <property type="entry name" value="Ribonuclease H-like superfamily/Ribonuclease H"/>
    <property type="match status" value="1"/>
</dbReference>
<proteinExistence type="predicted"/>
<name>A0ABQ5BJR3_9ASTR</name>
<dbReference type="EMBL" id="BQNB010013364">
    <property type="protein sequence ID" value="GJT15035.1"/>
    <property type="molecule type" value="Genomic_DNA"/>
</dbReference>